<protein>
    <recommendedName>
        <fullName evidence="4">Carboxylic ester hydrolase</fullName>
        <ecNumber evidence="4">3.1.1.-</ecNumber>
    </recommendedName>
</protein>
<dbReference type="Pfam" id="PF00135">
    <property type="entry name" value="COesterase"/>
    <property type="match status" value="1"/>
</dbReference>
<dbReference type="PROSITE" id="PS00941">
    <property type="entry name" value="CARBOXYLESTERASE_B_2"/>
    <property type="match status" value="1"/>
</dbReference>
<feature type="domain" description="Carboxylesterase type B" evidence="5">
    <location>
        <begin position="9"/>
        <end position="536"/>
    </location>
</feature>
<keyword evidence="7" id="KW-1185">Reference proteome</keyword>
<dbReference type="InterPro" id="IPR051093">
    <property type="entry name" value="Neuroligin/BSAL"/>
</dbReference>
<gene>
    <name evidence="6" type="ORF">NEMVEDRAFT_v1g87444</name>
</gene>
<reference evidence="6 7" key="1">
    <citation type="journal article" date="2007" name="Science">
        <title>Sea anemone genome reveals ancestral eumetazoan gene repertoire and genomic organization.</title>
        <authorList>
            <person name="Putnam N.H."/>
            <person name="Srivastava M."/>
            <person name="Hellsten U."/>
            <person name="Dirks B."/>
            <person name="Chapman J."/>
            <person name="Salamov A."/>
            <person name="Terry A."/>
            <person name="Shapiro H."/>
            <person name="Lindquist E."/>
            <person name="Kapitonov V.V."/>
            <person name="Jurka J."/>
            <person name="Genikhovich G."/>
            <person name="Grigoriev I.V."/>
            <person name="Lucas S.M."/>
            <person name="Steele R.E."/>
            <person name="Finnerty J.R."/>
            <person name="Technau U."/>
            <person name="Martindale M.Q."/>
            <person name="Rokhsar D.S."/>
        </authorList>
    </citation>
    <scope>NUCLEOTIDE SEQUENCE [LARGE SCALE GENOMIC DNA]</scope>
    <source>
        <strain evidence="7">CH2 X CH6</strain>
    </source>
</reference>
<sequence>GDDSTSDPLVVQTLAGAVRGRLNPVVHGLQVRQFRAIPYAQPPVGKLRFAAPLPAKPWSGVRDATQHGPVCPQLPDEEFGKMLGLDLPPGKTIENSNEDCLTISVYTPQNSDPDKQRAVMVFIHGGGFTSGASRDYDPSVLVALNDVIVVTINYRLGVLGFFNIPDTEYKGNYGLLDQVLALQWVQQNIASFGGNPKSVTIFGESAGGMSVSLHLLSPLSKGLFHRVIAQSGSAVTDSFVGHYVKTTALLEVFSKAVGCPFDDKLVDCLRITSSEDVFAAQSNVSYPNNVGAQLLTTPVIDKHFLPDKARRLLGEGRVNKADVMLGVTANEGALLAMMTPGRIEGGLTLQELHQVIEYGLDTCPPDNTMCKEAIKFEYQDHRDPNNSVTNRQLYMDLYSDSMFIAPAIFEANALASAGHATFVYKFENLPDFFALPPYCASVHGIDIPYTFGFPLTLGESSPLFASLVRRHSEREKGLSMYMMKTWADFAKHGDPNHDGDAPVPWPRYNTTAQAHLVIAHEPRVEYKFRAEKVAFWNEFIPKLTKLVQTSDRSGGYYGKSQKDEF</sequence>
<evidence type="ECO:0000256" key="2">
    <source>
        <dbReference type="ARBA" id="ARBA00022729"/>
    </source>
</evidence>
<dbReference type="PhylomeDB" id="A7RN68"/>
<dbReference type="EC" id="3.1.1.-" evidence="4"/>
<dbReference type="PROSITE" id="PS00122">
    <property type="entry name" value="CARBOXYLESTERASE_B_1"/>
    <property type="match status" value="1"/>
</dbReference>
<keyword evidence="2" id="KW-0732">Signal</keyword>
<dbReference type="SUPFAM" id="SSF53474">
    <property type="entry name" value="alpha/beta-Hydrolases"/>
    <property type="match status" value="1"/>
</dbReference>
<dbReference type="ESTHER" id="nemve-a7rn68">
    <property type="family name" value="Carb_B_Root"/>
</dbReference>
<organism evidence="6 7">
    <name type="scientific">Nematostella vectensis</name>
    <name type="common">Starlet sea anemone</name>
    <dbReference type="NCBI Taxonomy" id="45351"/>
    <lineage>
        <taxon>Eukaryota</taxon>
        <taxon>Metazoa</taxon>
        <taxon>Cnidaria</taxon>
        <taxon>Anthozoa</taxon>
        <taxon>Hexacorallia</taxon>
        <taxon>Actiniaria</taxon>
        <taxon>Edwardsiidae</taxon>
        <taxon>Nematostella</taxon>
    </lineage>
</organism>
<dbReference type="AlphaFoldDB" id="A7RN68"/>
<dbReference type="InterPro" id="IPR029058">
    <property type="entry name" value="AB_hydrolase_fold"/>
</dbReference>
<comment type="similarity">
    <text evidence="1 4">Belongs to the type-B carboxylesterase/lipase family.</text>
</comment>
<dbReference type="Gene3D" id="3.40.50.1820">
    <property type="entry name" value="alpha/beta hydrolase"/>
    <property type="match status" value="1"/>
</dbReference>
<dbReference type="eggNOG" id="KOG1516">
    <property type="taxonomic scope" value="Eukaryota"/>
</dbReference>
<dbReference type="InterPro" id="IPR019826">
    <property type="entry name" value="Carboxylesterase_B_AS"/>
</dbReference>
<dbReference type="InterPro" id="IPR002018">
    <property type="entry name" value="CarbesteraseB"/>
</dbReference>
<evidence type="ECO:0000313" key="7">
    <source>
        <dbReference type="Proteomes" id="UP000001593"/>
    </source>
</evidence>
<proteinExistence type="inferred from homology"/>
<dbReference type="InterPro" id="IPR019819">
    <property type="entry name" value="Carboxylesterase_B_CS"/>
</dbReference>
<evidence type="ECO:0000256" key="1">
    <source>
        <dbReference type="ARBA" id="ARBA00005964"/>
    </source>
</evidence>
<dbReference type="FunFam" id="3.40.50.1820:FF:000128">
    <property type="entry name" value="Carboxylic ester hydrolase"/>
    <property type="match status" value="1"/>
</dbReference>
<keyword evidence="3 4" id="KW-0378">Hydrolase</keyword>
<evidence type="ECO:0000256" key="4">
    <source>
        <dbReference type="RuleBase" id="RU361235"/>
    </source>
</evidence>
<name>A7RN68_NEMVE</name>
<dbReference type="STRING" id="45351.A7RN68"/>
<dbReference type="FunCoup" id="A7RN68">
    <property type="interactions" value="22"/>
</dbReference>
<evidence type="ECO:0000256" key="3">
    <source>
        <dbReference type="ARBA" id="ARBA00022801"/>
    </source>
</evidence>
<dbReference type="EMBL" id="DS469522">
    <property type="protein sequence ID" value="EDO47082.1"/>
    <property type="molecule type" value="Genomic_DNA"/>
</dbReference>
<dbReference type="GO" id="GO:0016787">
    <property type="term" value="F:hydrolase activity"/>
    <property type="evidence" value="ECO:0007669"/>
    <property type="project" value="UniProtKB-KW"/>
</dbReference>
<dbReference type="HOGENOM" id="CLU_006586_13_0_1"/>
<accession>A7RN68</accession>
<dbReference type="InParanoid" id="A7RN68"/>
<evidence type="ECO:0000313" key="6">
    <source>
        <dbReference type="EMBL" id="EDO47082.1"/>
    </source>
</evidence>
<dbReference type="CDD" id="cd00312">
    <property type="entry name" value="Esterase_lipase"/>
    <property type="match status" value="1"/>
</dbReference>
<feature type="non-terminal residue" evidence="6">
    <location>
        <position position="565"/>
    </location>
</feature>
<dbReference type="OMA" id="IMEMWAN"/>
<evidence type="ECO:0000259" key="5">
    <source>
        <dbReference type="Pfam" id="PF00135"/>
    </source>
</evidence>
<dbReference type="PANTHER" id="PTHR43903">
    <property type="entry name" value="NEUROLIGIN"/>
    <property type="match status" value="1"/>
</dbReference>
<dbReference type="Proteomes" id="UP000001593">
    <property type="component" value="Unassembled WGS sequence"/>
</dbReference>